<evidence type="ECO:0000256" key="2">
    <source>
        <dbReference type="ARBA" id="ARBA00003968"/>
    </source>
</evidence>
<dbReference type="EMBL" id="CP079105">
    <property type="protein sequence ID" value="QXQ15793.1"/>
    <property type="molecule type" value="Genomic_DNA"/>
</dbReference>
<proteinExistence type="inferred from homology"/>
<protein>
    <recommendedName>
        <fullName evidence="6 11">Adenine phosphoribosyltransferase</fullName>
        <shortName evidence="11">APRT</shortName>
        <ecNumber evidence="6 11">2.4.2.7</ecNumber>
    </recommendedName>
</protein>
<organism evidence="13 14">
    <name type="scientific">Skermania pinensis</name>
    <dbReference type="NCBI Taxonomy" id="39122"/>
    <lineage>
        <taxon>Bacteria</taxon>
        <taxon>Bacillati</taxon>
        <taxon>Actinomycetota</taxon>
        <taxon>Actinomycetes</taxon>
        <taxon>Mycobacteriales</taxon>
        <taxon>Gordoniaceae</taxon>
        <taxon>Skermania</taxon>
    </lineage>
</organism>
<evidence type="ECO:0000256" key="3">
    <source>
        <dbReference type="ARBA" id="ARBA00004496"/>
    </source>
</evidence>
<dbReference type="PANTHER" id="PTHR32315:SF3">
    <property type="entry name" value="ADENINE PHOSPHORIBOSYLTRANSFERASE"/>
    <property type="match status" value="1"/>
</dbReference>
<evidence type="ECO:0000313" key="14">
    <source>
        <dbReference type="Proteomes" id="UP000887023"/>
    </source>
</evidence>
<gene>
    <name evidence="11" type="primary">apt</name>
    <name evidence="13" type="ORF">KV203_08990</name>
</gene>
<dbReference type="HAMAP" id="MF_00004">
    <property type="entry name" value="Aden_phosphoribosyltr"/>
    <property type="match status" value="1"/>
</dbReference>
<reference evidence="13" key="1">
    <citation type="submission" date="2021-07" db="EMBL/GenBank/DDBJ databases">
        <title>Candidatus Kaistella beijingensis sp. nov. isolated from a municipal wastewater treatment plant is involved in sludge foaming.</title>
        <authorList>
            <person name="Song Y."/>
            <person name="Liu S.-J."/>
        </authorList>
    </citation>
    <scope>NUCLEOTIDE SEQUENCE</scope>
    <source>
        <strain evidence="13">DSM 43998</strain>
    </source>
</reference>
<keyword evidence="8 11" id="KW-0328">Glycosyltransferase</keyword>
<dbReference type="NCBIfam" id="NF002636">
    <property type="entry name" value="PRK02304.1-5"/>
    <property type="match status" value="1"/>
</dbReference>
<evidence type="ECO:0000256" key="6">
    <source>
        <dbReference type="ARBA" id="ARBA00011893"/>
    </source>
</evidence>
<dbReference type="PANTHER" id="PTHR32315">
    <property type="entry name" value="ADENINE PHOSPHORIBOSYLTRANSFERASE"/>
    <property type="match status" value="1"/>
</dbReference>
<keyword evidence="14" id="KW-1185">Reference proteome</keyword>
<keyword evidence="7 11" id="KW-0963">Cytoplasm</keyword>
<evidence type="ECO:0000256" key="11">
    <source>
        <dbReference type="HAMAP-Rule" id="MF_00004"/>
    </source>
</evidence>
<keyword evidence="10 11" id="KW-0660">Purine salvage</keyword>
<evidence type="ECO:0000256" key="7">
    <source>
        <dbReference type="ARBA" id="ARBA00022490"/>
    </source>
</evidence>
<name>A0ABX8SDB1_9ACTN</name>
<dbReference type="InterPro" id="IPR005764">
    <property type="entry name" value="Ade_phspho_trans"/>
</dbReference>
<evidence type="ECO:0000256" key="4">
    <source>
        <dbReference type="ARBA" id="ARBA00004659"/>
    </source>
</evidence>
<dbReference type="Gene3D" id="3.40.50.2020">
    <property type="match status" value="1"/>
</dbReference>
<dbReference type="SUPFAM" id="SSF53271">
    <property type="entry name" value="PRTase-like"/>
    <property type="match status" value="1"/>
</dbReference>
<dbReference type="InterPro" id="IPR050054">
    <property type="entry name" value="UPRTase/APRTase"/>
</dbReference>
<dbReference type="EC" id="2.4.2.7" evidence="6 11"/>
<comment type="subcellular location">
    <subcellularLocation>
        <location evidence="3 11">Cytoplasm</location>
    </subcellularLocation>
</comment>
<keyword evidence="9 11" id="KW-0808">Transferase</keyword>
<comment type="subunit">
    <text evidence="11">Homodimer.</text>
</comment>
<dbReference type="Pfam" id="PF00156">
    <property type="entry name" value="Pribosyltran"/>
    <property type="match status" value="1"/>
</dbReference>
<evidence type="ECO:0000256" key="8">
    <source>
        <dbReference type="ARBA" id="ARBA00022676"/>
    </source>
</evidence>
<dbReference type="GO" id="GO:0003999">
    <property type="term" value="F:adenine phosphoribosyltransferase activity"/>
    <property type="evidence" value="ECO:0007669"/>
    <property type="project" value="UniProtKB-EC"/>
</dbReference>
<evidence type="ECO:0000256" key="9">
    <source>
        <dbReference type="ARBA" id="ARBA00022679"/>
    </source>
</evidence>
<sequence length="192" mass="19488">MEHGPVGTPAVIDPARPTGESAGAAVERLTRWCDDFPVSGVRFADLTPVFADAAGYRSVLDGLVAVAGDVDLVAGLDARGFLLAGGVALRLGTGVLAVRKAGKLPPPVHGREYVLEYGTARLEIPAAGIDLTGRRILLVDDVLATGGTLRAATELLESAGAVVPAAAVVLEIVALAGRAALGGRPCHSLVQV</sequence>
<accession>A0ABX8SDB1</accession>
<evidence type="ECO:0000256" key="1">
    <source>
        <dbReference type="ARBA" id="ARBA00000868"/>
    </source>
</evidence>
<dbReference type="CDD" id="cd06223">
    <property type="entry name" value="PRTases_typeI"/>
    <property type="match status" value="1"/>
</dbReference>
<comment type="pathway">
    <text evidence="4 11">Purine metabolism; AMP biosynthesis via salvage pathway; AMP from adenine: step 1/1.</text>
</comment>
<comment type="catalytic activity">
    <reaction evidence="1 11">
        <text>AMP + diphosphate = 5-phospho-alpha-D-ribose 1-diphosphate + adenine</text>
        <dbReference type="Rhea" id="RHEA:16609"/>
        <dbReference type="ChEBI" id="CHEBI:16708"/>
        <dbReference type="ChEBI" id="CHEBI:33019"/>
        <dbReference type="ChEBI" id="CHEBI:58017"/>
        <dbReference type="ChEBI" id="CHEBI:456215"/>
        <dbReference type="EC" id="2.4.2.7"/>
    </reaction>
</comment>
<evidence type="ECO:0000259" key="12">
    <source>
        <dbReference type="Pfam" id="PF00156"/>
    </source>
</evidence>
<comment type="similarity">
    <text evidence="5 11">Belongs to the purine/pyrimidine phosphoribosyltransferase family.</text>
</comment>
<feature type="domain" description="Phosphoribosyltransferase" evidence="12">
    <location>
        <begin position="69"/>
        <end position="168"/>
    </location>
</feature>
<dbReference type="InterPro" id="IPR029057">
    <property type="entry name" value="PRTase-like"/>
</dbReference>
<dbReference type="Proteomes" id="UP000887023">
    <property type="component" value="Chromosome"/>
</dbReference>
<evidence type="ECO:0000313" key="13">
    <source>
        <dbReference type="EMBL" id="QXQ15793.1"/>
    </source>
</evidence>
<evidence type="ECO:0000256" key="5">
    <source>
        <dbReference type="ARBA" id="ARBA00008391"/>
    </source>
</evidence>
<comment type="function">
    <text evidence="2 11">Catalyzes a salvage reaction resulting in the formation of AMP, that is energically less costly than de novo synthesis.</text>
</comment>
<dbReference type="InterPro" id="IPR000836">
    <property type="entry name" value="PRTase_dom"/>
</dbReference>
<evidence type="ECO:0000256" key="10">
    <source>
        <dbReference type="ARBA" id="ARBA00022726"/>
    </source>
</evidence>